<proteinExistence type="inferred from homology"/>
<keyword evidence="7 9" id="KW-0472">Membrane</keyword>
<comment type="similarity">
    <text evidence="2 9">Belongs to the CN hydrolase family. Apolipoprotein N-acyltransferase subfamily.</text>
</comment>
<evidence type="ECO:0000259" key="10">
    <source>
        <dbReference type="PROSITE" id="PS50263"/>
    </source>
</evidence>
<comment type="subcellular location">
    <subcellularLocation>
        <location evidence="1 9">Cell membrane</location>
        <topology evidence="1 9">Multi-pass membrane protein</topology>
    </subcellularLocation>
</comment>
<evidence type="ECO:0000256" key="1">
    <source>
        <dbReference type="ARBA" id="ARBA00004651"/>
    </source>
</evidence>
<keyword evidence="3 9" id="KW-1003">Cell membrane</keyword>
<keyword evidence="5 9" id="KW-0812">Transmembrane</keyword>
<evidence type="ECO:0000256" key="3">
    <source>
        <dbReference type="ARBA" id="ARBA00022475"/>
    </source>
</evidence>
<feature type="domain" description="CN hydrolase" evidence="10">
    <location>
        <begin position="250"/>
        <end position="490"/>
    </location>
</feature>
<dbReference type="EC" id="2.3.1.269" evidence="9"/>
<feature type="transmembrane region" description="Helical" evidence="9">
    <location>
        <begin position="214"/>
        <end position="234"/>
    </location>
</feature>
<dbReference type="RefSeq" id="WP_379733817.1">
    <property type="nucleotide sequence ID" value="NZ_JBHRVV010000001.1"/>
</dbReference>
<dbReference type="NCBIfam" id="TIGR00546">
    <property type="entry name" value="lnt"/>
    <property type="match status" value="1"/>
</dbReference>
<organism evidence="11 12">
    <name type="scientific">Massilia haematophila</name>
    <dbReference type="NCBI Taxonomy" id="457923"/>
    <lineage>
        <taxon>Bacteria</taxon>
        <taxon>Pseudomonadati</taxon>
        <taxon>Pseudomonadota</taxon>
        <taxon>Betaproteobacteria</taxon>
        <taxon>Burkholderiales</taxon>
        <taxon>Oxalobacteraceae</taxon>
        <taxon>Telluria group</taxon>
        <taxon>Massilia</taxon>
    </lineage>
</organism>
<evidence type="ECO:0000256" key="8">
    <source>
        <dbReference type="ARBA" id="ARBA00023315"/>
    </source>
</evidence>
<comment type="function">
    <text evidence="9">Catalyzes the phospholipid dependent N-acylation of the N-terminal cysteine of apolipoprotein, the last step in lipoprotein maturation.</text>
</comment>
<dbReference type="Gene3D" id="3.60.110.10">
    <property type="entry name" value="Carbon-nitrogen hydrolase"/>
    <property type="match status" value="1"/>
</dbReference>
<keyword evidence="8 9" id="KW-0012">Acyltransferase</keyword>
<evidence type="ECO:0000256" key="9">
    <source>
        <dbReference type="HAMAP-Rule" id="MF_01148"/>
    </source>
</evidence>
<dbReference type="PANTHER" id="PTHR38686:SF1">
    <property type="entry name" value="APOLIPOPROTEIN N-ACYLTRANSFERASE"/>
    <property type="match status" value="1"/>
</dbReference>
<evidence type="ECO:0000256" key="2">
    <source>
        <dbReference type="ARBA" id="ARBA00010065"/>
    </source>
</evidence>
<feature type="transmembrane region" description="Helical" evidence="9">
    <location>
        <begin position="92"/>
        <end position="119"/>
    </location>
</feature>
<accession>A0ABV7PEB5</accession>
<protein>
    <recommendedName>
        <fullName evidence="9">Apolipoprotein N-acyltransferase</fullName>
        <shortName evidence="9">ALP N-acyltransferase</shortName>
        <ecNumber evidence="9">2.3.1.269</ecNumber>
    </recommendedName>
</protein>
<reference evidence="12" key="1">
    <citation type="journal article" date="2019" name="Int. J. Syst. Evol. Microbiol.">
        <title>The Global Catalogue of Microorganisms (GCM) 10K type strain sequencing project: providing services to taxonomists for standard genome sequencing and annotation.</title>
        <authorList>
            <consortium name="The Broad Institute Genomics Platform"/>
            <consortium name="The Broad Institute Genome Sequencing Center for Infectious Disease"/>
            <person name="Wu L."/>
            <person name="Ma J."/>
        </authorList>
    </citation>
    <scope>NUCLEOTIDE SEQUENCE [LARGE SCALE GENOMIC DNA]</scope>
    <source>
        <strain evidence="12">CCM 7480</strain>
    </source>
</reference>
<dbReference type="Pfam" id="PF20154">
    <property type="entry name" value="LNT_N"/>
    <property type="match status" value="1"/>
</dbReference>
<evidence type="ECO:0000313" key="11">
    <source>
        <dbReference type="EMBL" id="MFC3457519.1"/>
    </source>
</evidence>
<comment type="caution">
    <text evidence="9">Lacks conserved residue(s) required for the propagation of feature annotation.</text>
</comment>
<comment type="pathway">
    <text evidence="9">Protein modification; lipoprotein biosynthesis (N-acyl transfer).</text>
</comment>
<dbReference type="PROSITE" id="PS50263">
    <property type="entry name" value="CN_HYDROLASE"/>
    <property type="match status" value="1"/>
</dbReference>
<dbReference type="InterPro" id="IPR045378">
    <property type="entry name" value="LNT_N"/>
</dbReference>
<dbReference type="Pfam" id="PF00795">
    <property type="entry name" value="CN_hydrolase"/>
    <property type="match status" value="1"/>
</dbReference>
<feature type="transmembrane region" description="Helical" evidence="9">
    <location>
        <begin position="60"/>
        <end position="80"/>
    </location>
</feature>
<comment type="caution">
    <text evidence="11">The sequence shown here is derived from an EMBL/GenBank/DDBJ whole genome shotgun (WGS) entry which is preliminary data.</text>
</comment>
<sequence length="534" mass="55682">MTRVAPAGARSLGRPAKLFMAALFGTVMMLSFAPGDAWWLTPFCLAGLFMLAPGEGALGAGWLGLVFGLGWLGSGVWWLYPGLAGHTDAGPALALALTLVLACYQALFPALALAAFAALARRCPQRIGAGAWRWSAGASLWMLAEWIRATLFGGFPWLLSGTAHAAAPLGALAPWVGVMGVGWINAFVALALADASLRVHEGLLARKRAAWAEAALQLGVTLGLVALACALLPLQRWTAPTGQRLAVRLIQGDMAQRSMATPAGLAQAAGRYAAMAGSTSADLTVMPETALPLAWSAMPPPVLAQWRALAGARRTALVVGAFGADGARRMATNSALALLPGGAGPYDYRYDKVHLVPFGEQTWPWSAWLTGLIYREFDSLEPGAPGQAPLILEKGRVALGICFESLFDVATANKAAAAGVLVNLTNFGWFDGSYAAAQHLQAGQMRARETGRPFVQVGNTGGTAIAGPDGELRATLPAEVTAVLDAEVELMQGMTPFMRFGNGPLLGASLILLLLAARRPAASDVEVAPTAVRT</sequence>
<dbReference type="HAMAP" id="MF_01148">
    <property type="entry name" value="Lnt"/>
    <property type="match status" value="1"/>
</dbReference>
<dbReference type="Proteomes" id="UP001595665">
    <property type="component" value="Unassembled WGS sequence"/>
</dbReference>
<dbReference type="EMBL" id="JBHRVV010000001">
    <property type="protein sequence ID" value="MFC3457519.1"/>
    <property type="molecule type" value="Genomic_DNA"/>
</dbReference>
<evidence type="ECO:0000313" key="12">
    <source>
        <dbReference type="Proteomes" id="UP001595665"/>
    </source>
</evidence>
<keyword evidence="4 9" id="KW-0808">Transferase</keyword>
<dbReference type="GO" id="GO:0016746">
    <property type="term" value="F:acyltransferase activity"/>
    <property type="evidence" value="ECO:0007669"/>
    <property type="project" value="UniProtKB-KW"/>
</dbReference>
<name>A0ABV7PEB5_9BURK</name>
<comment type="catalytic activity">
    <reaction evidence="9">
        <text>N-terminal S-1,2-diacyl-sn-glyceryl-L-cysteinyl-[lipoprotein] + a glycerophospholipid = N-acyl-S-1,2-diacyl-sn-glyceryl-L-cysteinyl-[lipoprotein] + a 2-acyl-sn-glycero-3-phospholipid + H(+)</text>
        <dbReference type="Rhea" id="RHEA:48228"/>
        <dbReference type="Rhea" id="RHEA-COMP:14681"/>
        <dbReference type="Rhea" id="RHEA-COMP:14684"/>
        <dbReference type="ChEBI" id="CHEBI:15378"/>
        <dbReference type="ChEBI" id="CHEBI:136912"/>
        <dbReference type="ChEBI" id="CHEBI:140656"/>
        <dbReference type="ChEBI" id="CHEBI:140657"/>
        <dbReference type="ChEBI" id="CHEBI:140660"/>
        <dbReference type="EC" id="2.3.1.269"/>
    </reaction>
</comment>
<dbReference type="InterPro" id="IPR004563">
    <property type="entry name" value="Apolipo_AcylTrfase"/>
</dbReference>
<dbReference type="InterPro" id="IPR036526">
    <property type="entry name" value="C-N_Hydrolase_sf"/>
</dbReference>
<evidence type="ECO:0000256" key="4">
    <source>
        <dbReference type="ARBA" id="ARBA00022679"/>
    </source>
</evidence>
<evidence type="ECO:0000256" key="5">
    <source>
        <dbReference type="ARBA" id="ARBA00022692"/>
    </source>
</evidence>
<evidence type="ECO:0000256" key="6">
    <source>
        <dbReference type="ARBA" id="ARBA00022989"/>
    </source>
</evidence>
<keyword evidence="12" id="KW-1185">Reference proteome</keyword>
<dbReference type="InterPro" id="IPR003010">
    <property type="entry name" value="C-N_Hydrolase"/>
</dbReference>
<keyword evidence="6 9" id="KW-1133">Transmembrane helix</keyword>
<gene>
    <name evidence="9 11" type="primary">lnt</name>
    <name evidence="11" type="ORF">ACFOPH_04575</name>
</gene>
<dbReference type="SUPFAM" id="SSF56317">
    <property type="entry name" value="Carbon-nitrogen hydrolase"/>
    <property type="match status" value="1"/>
</dbReference>
<evidence type="ECO:0000256" key="7">
    <source>
        <dbReference type="ARBA" id="ARBA00023136"/>
    </source>
</evidence>
<dbReference type="PANTHER" id="PTHR38686">
    <property type="entry name" value="APOLIPOPROTEIN N-ACYLTRANSFERASE"/>
    <property type="match status" value="1"/>
</dbReference>
<dbReference type="CDD" id="cd07571">
    <property type="entry name" value="ALP_N-acyl_transferase"/>
    <property type="match status" value="1"/>
</dbReference>
<feature type="transmembrane region" description="Helical" evidence="9">
    <location>
        <begin position="171"/>
        <end position="193"/>
    </location>
</feature>